<evidence type="ECO:0000313" key="1">
    <source>
        <dbReference type="EMBL" id="GAB95852.1"/>
    </source>
</evidence>
<comment type="caution">
    <text evidence="1">The sequence shown here is derived from an EMBL/GenBank/DDBJ whole genome shotgun (WGS) entry which is preliminary data.</text>
</comment>
<protein>
    <submittedName>
        <fullName evidence="1">Molybdopterin synthase sulfur carrier subunit</fullName>
    </submittedName>
</protein>
<dbReference type="InterPro" id="IPR003749">
    <property type="entry name" value="ThiS/MoaD-like"/>
</dbReference>
<accession>K6WUU6</accession>
<evidence type="ECO:0000313" key="2">
    <source>
        <dbReference type="Proteomes" id="UP000008366"/>
    </source>
</evidence>
<keyword evidence="2" id="KW-1185">Reference proteome</keyword>
<dbReference type="AlphaFoldDB" id="K6WUU6"/>
<sequence>MTVRYWAAAKAAAGVEQEDRPVGTVAQVLAGARADHPELERVLAVATVLLDGVPARDGQRLEPGSTLEVLPPFAGG</sequence>
<dbReference type="Gene3D" id="3.10.20.30">
    <property type="match status" value="1"/>
</dbReference>
<reference evidence="1 2" key="1">
    <citation type="submission" date="2012-08" db="EMBL/GenBank/DDBJ databases">
        <title>Whole genome shotgun sequence of Kineosphaera limosa NBRC 100340.</title>
        <authorList>
            <person name="Yoshida I."/>
            <person name="Isaki S."/>
            <person name="Hosoyama A."/>
            <person name="Tsuchikane K."/>
            <person name="Katsumata H."/>
            <person name="Ando Y."/>
            <person name="Ohji S."/>
            <person name="Hamada M."/>
            <person name="Tamura T."/>
            <person name="Yamazoe A."/>
            <person name="Yamazaki S."/>
            <person name="Fujita N."/>
        </authorList>
    </citation>
    <scope>NUCLEOTIDE SEQUENCE [LARGE SCALE GENOMIC DNA]</scope>
    <source>
        <strain evidence="1 2">NBRC 100340</strain>
    </source>
</reference>
<dbReference type="SUPFAM" id="SSF54285">
    <property type="entry name" value="MoaD/ThiS"/>
    <property type="match status" value="1"/>
</dbReference>
<dbReference type="STRING" id="1184609.KILIM_028_00060"/>
<dbReference type="Proteomes" id="UP000008366">
    <property type="component" value="Unassembled WGS sequence"/>
</dbReference>
<dbReference type="InterPro" id="IPR016155">
    <property type="entry name" value="Mopterin_synth/thiamin_S_b"/>
</dbReference>
<proteinExistence type="predicted"/>
<dbReference type="InterPro" id="IPR012675">
    <property type="entry name" value="Beta-grasp_dom_sf"/>
</dbReference>
<dbReference type="eggNOG" id="COG1977">
    <property type="taxonomic scope" value="Bacteria"/>
</dbReference>
<dbReference type="Pfam" id="PF02597">
    <property type="entry name" value="ThiS"/>
    <property type="match status" value="1"/>
</dbReference>
<name>K6WUU6_9MICO</name>
<gene>
    <name evidence="1" type="primary">moaD</name>
    <name evidence="1" type="ORF">KILIM_028_00060</name>
</gene>
<dbReference type="EMBL" id="BAHD01000028">
    <property type="protein sequence ID" value="GAB95852.1"/>
    <property type="molecule type" value="Genomic_DNA"/>
</dbReference>
<organism evidence="1 2">
    <name type="scientific">Kineosphaera limosa NBRC 100340</name>
    <dbReference type="NCBI Taxonomy" id="1184609"/>
    <lineage>
        <taxon>Bacteria</taxon>
        <taxon>Bacillati</taxon>
        <taxon>Actinomycetota</taxon>
        <taxon>Actinomycetes</taxon>
        <taxon>Micrococcales</taxon>
        <taxon>Dermatophilaceae</taxon>
        <taxon>Kineosphaera</taxon>
    </lineage>
</organism>